<comment type="caution">
    <text evidence="1">The sequence shown here is derived from an EMBL/GenBank/DDBJ whole genome shotgun (WGS) entry which is preliminary data.</text>
</comment>
<name>A0A1E5VY17_9POAL</name>
<organism evidence="1 2">
    <name type="scientific">Dichanthelium oligosanthes</name>
    <dbReference type="NCBI Taxonomy" id="888268"/>
    <lineage>
        <taxon>Eukaryota</taxon>
        <taxon>Viridiplantae</taxon>
        <taxon>Streptophyta</taxon>
        <taxon>Embryophyta</taxon>
        <taxon>Tracheophyta</taxon>
        <taxon>Spermatophyta</taxon>
        <taxon>Magnoliopsida</taxon>
        <taxon>Liliopsida</taxon>
        <taxon>Poales</taxon>
        <taxon>Poaceae</taxon>
        <taxon>PACMAD clade</taxon>
        <taxon>Panicoideae</taxon>
        <taxon>Panicodae</taxon>
        <taxon>Paniceae</taxon>
        <taxon>Dichantheliinae</taxon>
        <taxon>Dichanthelium</taxon>
    </lineage>
</organism>
<proteinExistence type="predicted"/>
<dbReference type="Proteomes" id="UP000095767">
    <property type="component" value="Unassembled WGS sequence"/>
</dbReference>
<accession>A0A1E5VY17</accession>
<sequence length="33" mass="3735">MNICQVKFNRKNYGWCGRIDVKSCQLAAAQFAA</sequence>
<dbReference type="AlphaFoldDB" id="A0A1E5VY17"/>
<evidence type="ECO:0000313" key="2">
    <source>
        <dbReference type="Proteomes" id="UP000095767"/>
    </source>
</evidence>
<reference evidence="1 2" key="1">
    <citation type="submission" date="2016-09" db="EMBL/GenBank/DDBJ databases">
        <title>The draft genome of Dichanthelium oligosanthes: A C3 panicoid grass species.</title>
        <authorList>
            <person name="Studer A.J."/>
            <person name="Schnable J.C."/>
            <person name="Brutnell T.P."/>
        </authorList>
    </citation>
    <scope>NUCLEOTIDE SEQUENCE [LARGE SCALE GENOMIC DNA]</scope>
    <source>
        <strain evidence="2">cv. Kellogg 1175</strain>
        <tissue evidence="1">Leaf</tissue>
    </source>
</reference>
<protein>
    <submittedName>
        <fullName evidence="1">Uncharacterized protein</fullName>
    </submittedName>
</protein>
<gene>
    <name evidence="1" type="ORF">BAE44_0008981</name>
</gene>
<keyword evidence="2" id="KW-1185">Reference proteome</keyword>
<evidence type="ECO:0000313" key="1">
    <source>
        <dbReference type="EMBL" id="OEL30000.1"/>
    </source>
</evidence>
<dbReference type="EMBL" id="LWDX02026470">
    <property type="protein sequence ID" value="OEL30000.1"/>
    <property type="molecule type" value="Genomic_DNA"/>
</dbReference>